<proteinExistence type="predicted"/>
<feature type="compositionally biased region" description="Acidic residues" evidence="1">
    <location>
        <begin position="119"/>
        <end position="135"/>
    </location>
</feature>
<dbReference type="Proteomes" id="UP001056384">
    <property type="component" value="Chromosome 2"/>
</dbReference>
<feature type="compositionally biased region" description="Polar residues" evidence="1">
    <location>
        <begin position="1"/>
        <end position="18"/>
    </location>
</feature>
<dbReference type="AlphaFoldDB" id="A0A9Q9APX2"/>
<dbReference type="EMBL" id="CP099419">
    <property type="protein sequence ID" value="USW49911.1"/>
    <property type="molecule type" value="Genomic_DNA"/>
</dbReference>
<gene>
    <name evidence="2" type="ORF">Slin15195_G032300</name>
</gene>
<evidence type="ECO:0000313" key="2">
    <source>
        <dbReference type="EMBL" id="USW49911.1"/>
    </source>
</evidence>
<keyword evidence="3" id="KW-1185">Reference proteome</keyword>
<feature type="compositionally biased region" description="Polar residues" evidence="1">
    <location>
        <begin position="65"/>
        <end position="75"/>
    </location>
</feature>
<protein>
    <submittedName>
        <fullName evidence="2">Uncharacterized protein</fullName>
    </submittedName>
</protein>
<organism evidence="2 3">
    <name type="scientific">Septoria linicola</name>
    <dbReference type="NCBI Taxonomy" id="215465"/>
    <lineage>
        <taxon>Eukaryota</taxon>
        <taxon>Fungi</taxon>
        <taxon>Dikarya</taxon>
        <taxon>Ascomycota</taxon>
        <taxon>Pezizomycotina</taxon>
        <taxon>Dothideomycetes</taxon>
        <taxon>Dothideomycetidae</taxon>
        <taxon>Mycosphaerellales</taxon>
        <taxon>Mycosphaerellaceae</taxon>
        <taxon>Septoria</taxon>
    </lineage>
</organism>
<feature type="region of interest" description="Disordered" evidence="1">
    <location>
        <begin position="1"/>
        <end position="151"/>
    </location>
</feature>
<reference evidence="2" key="1">
    <citation type="submission" date="2022-06" db="EMBL/GenBank/DDBJ databases">
        <title>Complete genome sequences of two strains of the flax pathogen Septoria linicola.</title>
        <authorList>
            <person name="Lapalu N."/>
            <person name="Simon A."/>
            <person name="Demenou B."/>
            <person name="Paumier D."/>
            <person name="Guillot M.-P."/>
            <person name="Gout L."/>
            <person name="Valade R."/>
        </authorList>
    </citation>
    <scope>NUCLEOTIDE SEQUENCE</scope>
    <source>
        <strain evidence="2">SE15195</strain>
    </source>
</reference>
<sequence length="151" mass="16307">MASNVSKDTISIEATQQEVVDKPKDIQTVSNDRQKQGLLKGEQSSTKQRENSHQANARPSHVDRGNSTADASSKVGSIPGDSKSSKRFTSTVEPSSAASSNMKPDDKGAEGWGDIYESGSEDDDFESDNEDDDRYDDAARPGQSATQHGWL</sequence>
<feature type="compositionally biased region" description="Polar residues" evidence="1">
    <location>
        <begin position="87"/>
        <end position="102"/>
    </location>
</feature>
<evidence type="ECO:0000313" key="3">
    <source>
        <dbReference type="Proteomes" id="UP001056384"/>
    </source>
</evidence>
<evidence type="ECO:0000256" key="1">
    <source>
        <dbReference type="SAM" id="MobiDB-lite"/>
    </source>
</evidence>
<name>A0A9Q9APX2_9PEZI</name>
<accession>A0A9Q9APX2</accession>